<evidence type="ECO:0000256" key="1">
    <source>
        <dbReference type="SAM" id="MobiDB-lite"/>
    </source>
</evidence>
<evidence type="ECO:0000313" key="2">
    <source>
        <dbReference type="EMBL" id="PVH39118.1"/>
    </source>
</evidence>
<feature type="compositionally biased region" description="Low complexity" evidence="1">
    <location>
        <begin position="7"/>
        <end position="16"/>
    </location>
</feature>
<reference evidence="2" key="1">
    <citation type="submission" date="2018-04" db="EMBL/GenBank/DDBJ databases">
        <title>WGS assembly of Panicum hallii.</title>
        <authorList>
            <person name="Lovell J."/>
            <person name="Jenkins J."/>
            <person name="Lowry D."/>
            <person name="Mamidi S."/>
            <person name="Sreedasyam A."/>
            <person name="Weng X."/>
            <person name="Barry K."/>
            <person name="Bonette J."/>
            <person name="Campitelli B."/>
            <person name="Daum C."/>
            <person name="Gordon S."/>
            <person name="Gould B."/>
            <person name="Lipzen A."/>
            <person name="Macqueen A."/>
            <person name="Palacio-Mejia J."/>
            <person name="Plott C."/>
            <person name="Shakirov E."/>
            <person name="Shu S."/>
            <person name="Yoshinaga Y."/>
            <person name="Zane M."/>
            <person name="Rokhsar D."/>
            <person name="Grimwood J."/>
            <person name="Schmutz J."/>
            <person name="Juenger T."/>
        </authorList>
    </citation>
    <scope>NUCLEOTIDE SEQUENCE [LARGE SCALE GENOMIC DNA]</scope>
    <source>
        <strain evidence="2">FIL2</strain>
    </source>
</reference>
<dbReference type="Gramene" id="PVH39118">
    <property type="protein sequence ID" value="PVH39118"/>
    <property type="gene ID" value="PAHAL_5G440800"/>
</dbReference>
<dbReference type="AlphaFoldDB" id="A0A2T8IN75"/>
<protein>
    <submittedName>
        <fullName evidence="2">Uncharacterized protein</fullName>
    </submittedName>
</protein>
<dbReference type="Proteomes" id="UP000243499">
    <property type="component" value="Chromosome 5"/>
</dbReference>
<gene>
    <name evidence="2" type="ORF">PAHAL_5G440800</name>
</gene>
<dbReference type="EMBL" id="CM008050">
    <property type="protein sequence ID" value="PVH39118.1"/>
    <property type="molecule type" value="Genomic_DNA"/>
</dbReference>
<proteinExistence type="predicted"/>
<organism evidence="2">
    <name type="scientific">Panicum hallii</name>
    <dbReference type="NCBI Taxonomy" id="206008"/>
    <lineage>
        <taxon>Eukaryota</taxon>
        <taxon>Viridiplantae</taxon>
        <taxon>Streptophyta</taxon>
        <taxon>Embryophyta</taxon>
        <taxon>Tracheophyta</taxon>
        <taxon>Spermatophyta</taxon>
        <taxon>Magnoliopsida</taxon>
        <taxon>Liliopsida</taxon>
        <taxon>Poales</taxon>
        <taxon>Poaceae</taxon>
        <taxon>PACMAD clade</taxon>
        <taxon>Panicoideae</taxon>
        <taxon>Panicodae</taxon>
        <taxon>Paniceae</taxon>
        <taxon>Panicinae</taxon>
        <taxon>Panicum</taxon>
        <taxon>Panicum sect. Panicum</taxon>
    </lineage>
</organism>
<name>A0A2T8IN75_9POAL</name>
<accession>A0A2T8IN75</accession>
<sequence>MEGPVGRPSWSSLSRLRLPDASNPGFQTSRRRRGTRHGEATAAASPGGVYPFQRRSIPAAARPEASPPGARRSPAEAPSGARPRTAEWTVLWSSVWFQV</sequence>
<feature type="region of interest" description="Disordered" evidence="1">
    <location>
        <begin position="1"/>
        <end position="84"/>
    </location>
</feature>